<evidence type="ECO:0000256" key="1">
    <source>
        <dbReference type="SAM" id="MobiDB-lite"/>
    </source>
</evidence>
<name>A0ABP8YKV2_9MICO</name>
<evidence type="ECO:0000313" key="3">
    <source>
        <dbReference type="Proteomes" id="UP001500956"/>
    </source>
</evidence>
<proteinExistence type="predicted"/>
<comment type="caution">
    <text evidence="2">The sequence shown here is derived from an EMBL/GenBank/DDBJ whole genome shotgun (WGS) entry which is preliminary data.</text>
</comment>
<reference evidence="3" key="1">
    <citation type="journal article" date="2019" name="Int. J. Syst. Evol. Microbiol.">
        <title>The Global Catalogue of Microorganisms (GCM) 10K type strain sequencing project: providing services to taxonomists for standard genome sequencing and annotation.</title>
        <authorList>
            <consortium name="The Broad Institute Genomics Platform"/>
            <consortium name="The Broad Institute Genome Sequencing Center for Infectious Disease"/>
            <person name="Wu L."/>
            <person name="Ma J."/>
        </authorList>
    </citation>
    <scope>NUCLEOTIDE SEQUENCE [LARGE SCALE GENOMIC DNA]</scope>
    <source>
        <strain evidence="3">JCM 18063</strain>
    </source>
</reference>
<keyword evidence="3" id="KW-1185">Reference proteome</keyword>
<protein>
    <submittedName>
        <fullName evidence="2">Uncharacterized protein</fullName>
    </submittedName>
</protein>
<evidence type="ECO:0000313" key="2">
    <source>
        <dbReference type="EMBL" id="GAA4730650.1"/>
    </source>
</evidence>
<dbReference type="RefSeq" id="WP_425483752.1">
    <property type="nucleotide sequence ID" value="NZ_BAABID010000009.1"/>
</dbReference>
<feature type="region of interest" description="Disordered" evidence="1">
    <location>
        <begin position="22"/>
        <end position="54"/>
    </location>
</feature>
<accession>A0ABP8YKV2</accession>
<organism evidence="2 3">
    <name type="scientific">Isoptericola chiayiensis</name>
    <dbReference type="NCBI Taxonomy" id="579446"/>
    <lineage>
        <taxon>Bacteria</taxon>
        <taxon>Bacillati</taxon>
        <taxon>Actinomycetota</taxon>
        <taxon>Actinomycetes</taxon>
        <taxon>Micrococcales</taxon>
        <taxon>Promicromonosporaceae</taxon>
        <taxon>Isoptericola</taxon>
    </lineage>
</organism>
<dbReference type="Proteomes" id="UP001500956">
    <property type="component" value="Unassembled WGS sequence"/>
</dbReference>
<gene>
    <name evidence="2" type="ORF">GCM10023216_23140</name>
</gene>
<sequence length="54" mass="5508">MWDDGDVGLLVEELEDQQLLADGFPAEHGPAGALDAGGGDGDARHSDSASDILT</sequence>
<dbReference type="EMBL" id="BAABID010000009">
    <property type="protein sequence ID" value="GAA4730650.1"/>
    <property type="molecule type" value="Genomic_DNA"/>
</dbReference>